<keyword evidence="1" id="KW-0732">Signal</keyword>
<reference evidence="2 3" key="1">
    <citation type="submission" date="2016-09" db="EMBL/GenBank/DDBJ databases">
        <authorList>
            <person name="Capua I."/>
            <person name="De Benedictis P."/>
            <person name="Joannis T."/>
            <person name="Lombin L.H."/>
            <person name="Cattoli G."/>
        </authorList>
    </citation>
    <scope>NUCLEOTIDE SEQUENCE [LARGE SCALE GENOMIC DNA]</scope>
    <source>
        <strain evidence="2 3">A7P-90m</strain>
    </source>
</reference>
<evidence type="ECO:0000256" key="1">
    <source>
        <dbReference type="SAM" id="SignalP"/>
    </source>
</evidence>
<keyword evidence="3" id="KW-1185">Reference proteome</keyword>
<gene>
    <name evidence="2" type="ORF">SAMN05216323_11252</name>
</gene>
<dbReference type="EMBL" id="FMYP01000125">
    <property type="protein sequence ID" value="SDD29166.1"/>
    <property type="molecule type" value="Genomic_DNA"/>
</dbReference>
<accession>A0A1G6TKY0</accession>
<evidence type="ECO:0000313" key="3">
    <source>
        <dbReference type="Proteomes" id="UP000199452"/>
    </source>
</evidence>
<feature type="signal peptide" evidence="1">
    <location>
        <begin position="1"/>
        <end position="19"/>
    </location>
</feature>
<protein>
    <submittedName>
        <fullName evidence="2">Outer membrane protein</fullName>
    </submittedName>
</protein>
<feature type="chain" id="PRO_5011483476" evidence="1">
    <location>
        <begin position="20"/>
        <end position="89"/>
    </location>
</feature>
<evidence type="ECO:0000313" key="2">
    <source>
        <dbReference type="EMBL" id="SDD29166.1"/>
    </source>
</evidence>
<name>A0A1G6TKY0_9BACT</name>
<proteinExistence type="predicted"/>
<dbReference type="OrthoDB" id="945117at2"/>
<organism evidence="2 3">
    <name type="scientific">Williamwhitmania taraxaci</name>
    <dbReference type="NCBI Taxonomy" id="1640674"/>
    <lineage>
        <taxon>Bacteria</taxon>
        <taxon>Pseudomonadati</taxon>
        <taxon>Bacteroidota</taxon>
        <taxon>Bacteroidia</taxon>
        <taxon>Bacteroidales</taxon>
        <taxon>Williamwhitmaniaceae</taxon>
        <taxon>Williamwhitmania</taxon>
    </lineage>
</organism>
<dbReference type="RefSeq" id="WP_125869941.1">
    <property type="nucleotide sequence ID" value="NZ_FMYP01000125.1"/>
</dbReference>
<sequence>MKKLVLILIILMPSISIFGQTTKGNFVLSGATGLQFISSNVKTVYDGKTVSEYDVNSFSFSPSFGYFVIDNLAIGLSSKQDSTHKCNLG</sequence>
<dbReference type="Proteomes" id="UP000199452">
    <property type="component" value="Unassembled WGS sequence"/>
</dbReference>
<dbReference type="AlphaFoldDB" id="A0A1G6TKY0"/>